<gene>
    <name evidence="7" type="ORF">EKO04_008781</name>
</gene>
<organism evidence="7 8">
    <name type="scientific">Ascochyta lentis</name>
    <dbReference type="NCBI Taxonomy" id="205686"/>
    <lineage>
        <taxon>Eukaryota</taxon>
        <taxon>Fungi</taxon>
        <taxon>Dikarya</taxon>
        <taxon>Ascomycota</taxon>
        <taxon>Pezizomycotina</taxon>
        <taxon>Dothideomycetes</taxon>
        <taxon>Pleosporomycetidae</taxon>
        <taxon>Pleosporales</taxon>
        <taxon>Pleosporineae</taxon>
        <taxon>Didymellaceae</taxon>
        <taxon>Ascochyta</taxon>
    </lineage>
</organism>
<name>A0A8H7J111_9PLEO</name>
<evidence type="ECO:0000256" key="4">
    <source>
        <dbReference type="ARBA" id="ARBA00023136"/>
    </source>
</evidence>
<reference evidence="7" key="1">
    <citation type="submission" date="2018-12" db="EMBL/GenBank/DDBJ databases">
        <authorList>
            <person name="Syme R.A."/>
            <person name="Farfan-Caceres L."/>
            <person name="Lichtenzveig J."/>
        </authorList>
    </citation>
    <scope>NUCLEOTIDE SEQUENCE</scope>
    <source>
        <strain evidence="7">Al4</strain>
    </source>
</reference>
<evidence type="ECO:0000313" key="7">
    <source>
        <dbReference type="EMBL" id="KAF9693213.1"/>
    </source>
</evidence>
<feature type="transmembrane region" description="Helical" evidence="6">
    <location>
        <begin position="268"/>
        <end position="288"/>
    </location>
</feature>
<evidence type="ECO:0000256" key="2">
    <source>
        <dbReference type="ARBA" id="ARBA00022692"/>
    </source>
</evidence>
<feature type="transmembrane region" description="Helical" evidence="6">
    <location>
        <begin position="51"/>
        <end position="69"/>
    </location>
</feature>
<feature type="transmembrane region" description="Helical" evidence="6">
    <location>
        <begin position="125"/>
        <end position="142"/>
    </location>
</feature>
<evidence type="ECO:0000256" key="1">
    <source>
        <dbReference type="ARBA" id="ARBA00004141"/>
    </source>
</evidence>
<proteinExistence type="predicted"/>
<dbReference type="AlphaFoldDB" id="A0A8H7J111"/>
<dbReference type="PANTHER" id="PTHR31465">
    <property type="entry name" value="PROTEIN RTA1-RELATED"/>
    <property type="match status" value="1"/>
</dbReference>
<evidence type="ECO:0000256" key="3">
    <source>
        <dbReference type="ARBA" id="ARBA00022989"/>
    </source>
</evidence>
<dbReference type="PANTHER" id="PTHR31465:SF1">
    <property type="entry name" value="PROTEIN RTA1-RELATED"/>
    <property type="match status" value="1"/>
</dbReference>
<dbReference type="InterPro" id="IPR007568">
    <property type="entry name" value="RTA1"/>
</dbReference>
<feature type="transmembrane region" description="Helical" evidence="6">
    <location>
        <begin position="162"/>
        <end position="182"/>
    </location>
</feature>
<accession>A0A8H7J111</accession>
<sequence>MAEEQARPSLDDPTAWVPYRYHPSLVAAIIFVVLFAITTILHIYQVVRKKTWYFIPLVVGGMFETVGFVGRMLSKNDIWALGPFIMQSLLILVAPALFAASIYIILGRVILMVDGERYSLIRQKWLTKTFVMGDVLSFMMQGSGGGIQAMGTLGGMELGEKIIIGGLFVQLLFFALFVFVAGDFHRRMVKDLPVKKQYTPAALFRKARIDSSNSPSITEILREDVHELPWKRHLYVLYAASALILIRSIFRIIEYIQGNSGYLLSHEVFLYIFDAVLMFLVMILFNWVHPSQVTDLYKKRQAAHSTVELRHTRDEYLGYNNNSNATQGKPEAKVGTYA</sequence>
<dbReference type="OrthoDB" id="3358017at2759"/>
<comment type="subcellular location">
    <subcellularLocation>
        <location evidence="1">Membrane</location>
        <topology evidence="1">Multi-pass membrane protein</topology>
    </subcellularLocation>
</comment>
<evidence type="ECO:0008006" key="9">
    <source>
        <dbReference type="Google" id="ProtNLM"/>
    </source>
</evidence>
<protein>
    <recommendedName>
        <fullName evidence="9">RTA1-domain-containing protein</fullName>
    </recommendedName>
</protein>
<keyword evidence="4 6" id="KW-0472">Membrane</keyword>
<comment type="caution">
    <text evidence="7">The sequence shown here is derived from an EMBL/GenBank/DDBJ whole genome shotgun (WGS) entry which is preliminary data.</text>
</comment>
<dbReference type="Proteomes" id="UP000651452">
    <property type="component" value="Unassembled WGS sequence"/>
</dbReference>
<reference evidence="7" key="2">
    <citation type="submission" date="2020-09" db="EMBL/GenBank/DDBJ databases">
        <title>Reference genome assembly for Australian Ascochyta lentis isolate Al4.</title>
        <authorList>
            <person name="Lee R.C."/>
            <person name="Farfan-Caceres L.M."/>
            <person name="Debler J.W."/>
            <person name="Williams A.H."/>
            <person name="Henares B.M."/>
        </authorList>
    </citation>
    <scope>NUCLEOTIDE SEQUENCE</scope>
    <source>
        <strain evidence="7">Al4</strain>
    </source>
</reference>
<feature type="transmembrane region" description="Helical" evidence="6">
    <location>
        <begin position="25"/>
        <end position="44"/>
    </location>
</feature>
<keyword evidence="3 6" id="KW-1133">Transmembrane helix</keyword>
<evidence type="ECO:0000256" key="6">
    <source>
        <dbReference type="SAM" id="Phobius"/>
    </source>
</evidence>
<dbReference type="GO" id="GO:0016020">
    <property type="term" value="C:membrane"/>
    <property type="evidence" value="ECO:0007669"/>
    <property type="project" value="UniProtKB-SubCell"/>
</dbReference>
<evidence type="ECO:0000256" key="5">
    <source>
        <dbReference type="SAM" id="MobiDB-lite"/>
    </source>
</evidence>
<feature type="transmembrane region" description="Helical" evidence="6">
    <location>
        <begin position="235"/>
        <end position="256"/>
    </location>
</feature>
<feature type="transmembrane region" description="Helical" evidence="6">
    <location>
        <begin position="89"/>
        <end position="113"/>
    </location>
</feature>
<evidence type="ECO:0000313" key="8">
    <source>
        <dbReference type="Proteomes" id="UP000651452"/>
    </source>
</evidence>
<keyword evidence="2 6" id="KW-0812">Transmembrane</keyword>
<keyword evidence="8" id="KW-1185">Reference proteome</keyword>
<dbReference type="Pfam" id="PF04479">
    <property type="entry name" value="RTA1"/>
    <property type="match status" value="1"/>
</dbReference>
<feature type="region of interest" description="Disordered" evidence="5">
    <location>
        <begin position="318"/>
        <end position="338"/>
    </location>
</feature>
<dbReference type="EMBL" id="RZGK01000016">
    <property type="protein sequence ID" value="KAF9693213.1"/>
    <property type="molecule type" value="Genomic_DNA"/>
</dbReference>